<dbReference type="PANTHER" id="PTHR30572:SF18">
    <property type="entry name" value="ABC-TYPE MACROLIDE FAMILY EXPORT SYSTEM PERMEASE COMPONENT 2"/>
    <property type="match status" value="1"/>
</dbReference>
<keyword evidence="4 6" id="KW-1133">Transmembrane helix</keyword>
<feature type="transmembrane region" description="Helical" evidence="6">
    <location>
        <begin position="756"/>
        <end position="779"/>
    </location>
</feature>
<accession>A0A1I5XA90</accession>
<evidence type="ECO:0000313" key="10">
    <source>
        <dbReference type="Proteomes" id="UP000199306"/>
    </source>
</evidence>
<keyword evidence="10" id="KW-1185">Reference proteome</keyword>
<feature type="transmembrane region" description="Helical" evidence="6">
    <location>
        <begin position="423"/>
        <end position="443"/>
    </location>
</feature>
<feature type="domain" description="ABC3 transporter permease C-terminal" evidence="7">
    <location>
        <begin position="287"/>
        <end position="401"/>
    </location>
</feature>
<proteinExistence type="predicted"/>
<keyword evidence="3 6" id="KW-0812">Transmembrane</keyword>
<protein>
    <submittedName>
        <fullName evidence="9">Duplicated orphan permease</fullName>
    </submittedName>
</protein>
<gene>
    <name evidence="9" type="ORF">SAMN04515674_11428</name>
</gene>
<organism evidence="9 10">
    <name type="scientific">Pseudarcicella hirudinis</name>
    <dbReference type="NCBI Taxonomy" id="1079859"/>
    <lineage>
        <taxon>Bacteria</taxon>
        <taxon>Pseudomonadati</taxon>
        <taxon>Bacteroidota</taxon>
        <taxon>Cytophagia</taxon>
        <taxon>Cytophagales</taxon>
        <taxon>Flectobacillaceae</taxon>
        <taxon>Pseudarcicella</taxon>
    </lineage>
</organism>
<feature type="transmembrane region" description="Helical" evidence="6">
    <location>
        <begin position="328"/>
        <end position="355"/>
    </location>
</feature>
<reference evidence="9 10" key="1">
    <citation type="submission" date="2016-10" db="EMBL/GenBank/DDBJ databases">
        <authorList>
            <person name="de Groot N.N."/>
        </authorList>
    </citation>
    <scope>NUCLEOTIDE SEQUENCE [LARGE SCALE GENOMIC DNA]</scope>
    <source>
        <strain evidence="10">E92,LMG 26720,CCM 7988</strain>
    </source>
</reference>
<evidence type="ECO:0000256" key="2">
    <source>
        <dbReference type="ARBA" id="ARBA00022475"/>
    </source>
</evidence>
<dbReference type="Proteomes" id="UP000199306">
    <property type="component" value="Unassembled WGS sequence"/>
</dbReference>
<evidence type="ECO:0000256" key="6">
    <source>
        <dbReference type="SAM" id="Phobius"/>
    </source>
</evidence>
<evidence type="ECO:0000256" key="3">
    <source>
        <dbReference type="ARBA" id="ARBA00022692"/>
    </source>
</evidence>
<keyword evidence="2" id="KW-1003">Cell membrane</keyword>
<evidence type="ECO:0000259" key="8">
    <source>
        <dbReference type="Pfam" id="PF12704"/>
    </source>
</evidence>
<dbReference type="InterPro" id="IPR050250">
    <property type="entry name" value="Macrolide_Exporter_MacB"/>
</dbReference>
<dbReference type="GO" id="GO:0022857">
    <property type="term" value="F:transmembrane transporter activity"/>
    <property type="evidence" value="ECO:0007669"/>
    <property type="project" value="TreeGrafter"/>
</dbReference>
<name>A0A1I5XA90_9BACT</name>
<feature type="domain" description="ABC3 transporter permease C-terminal" evidence="7">
    <location>
        <begin position="673"/>
        <end position="785"/>
    </location>
</feature>
<feature type="transmembrane region" description="Helical" evidence="6">
    <location>
        <begin position="722"/>
        <end position="741"/>
    </location>
</feature>
<feature type="transmembrane region" description="Helical" evidence="6">
    <location>
        <begin position="669"/>
        <end position="694"/>
    </location>
</feature>
<feature type="transmembrane region" description="Helical" evidence="6">
    <location>
        <begin position="375"/>
        <end position="398"/>
    </location>
</feature>
<dbReference type="AlphaFoldDB" id="A0A1I5XA90"/>
<dbReference type="Pfam" id="PF02687">
    <property type="entry name" value="FtsX"/>
    <property type="match status" value="2"/>
</dbReference>
<dbReference type="EMBL" id="FOXH01000014">
    <property type="protein sequence ID" value="SFQ28893.1"/>
    <property type="molecule type" value="Genomic_DNA"/>
</dbReference>
<keyword evidence="5 6" id="KW-0472">Membrane</keyword>
<evidence type="ECO:0000259" key="7">
    <source>
        <dbReference type="Pfam" id="PF02687"/>
    </source>
</evidence>
<dbReference type="GO" id="GO:0005886">
    <property type="term" value="C:plasma membrane"/>
    <property type="evidence" value="ECO:0007669"/>
    <property type="project" value="UniProtKB-SubCell"/>
</dbReference>
<dbReference type="STRING" id="1079859.SAMN04515674_11428"/>
<dbReference type="OrthoDB" id="5933722at2"/>
<feature type="domain" description="MacB-like periplasmic core" evidence="8">
    <location>
        <begin position="431"/>
        <end position="637"/>
    </location>
</feature>
<feature type="domain" description="MacB-like periplasmic core" evidence="8">
    <location>
        <begin position="20"/>
        <end position="241"/>
    </location>
</feature>
<dbReference type="Pfam" id="PF12704">
    <property type="entry name" value="MacB_PCD"/>
    <property type="match status" value="2"/>
</dbReference>
<evidence type="ECO:0000256" key="4">
    <source>
        <dbReference type="ARBA" id="ARBA00022989"/>
    </source>
</evidence>
<sequence>MLSNYLKIALRTLLRNKVYSFINIAGLAVGMAFAILIGLWVRYELSYDSFHKNGDRIAMIRKHNLFNHEKTTKIAVSLPVYDEIKTNYPEIKHVTRADWGNFHGLKVGESKFSKQGHFVDPDFLKMFDYPLIQGSIETVLKNPRSIVLTESAAKAMFKNADPIGKIVRVDNQHDMLVTGILKDIPKNSSLDFEFLMPFEFSIQSNEFYKSQRTNWRNNFLMVMVEVREGASMEAFSAKITNLIKIKTQNKKLGTLFAFPLNKWHLHNDFKDWINVGGRIDDVRLFGLIGLFVLFIACINFMNLSTARSEKRAREVGVRKAIGSQRKQLIWQFLCESLLVTFIAFIMSLVLIQLVLPLLKDFGFQHISFDFDNFPLILAALGVCIITGFLAGSYPAFYLSSYSVVNVLKGALTQGNKGSSPRKILVVTQFTFSIALIIGTIIIFKQIQYAKNRPLGYDPNNIISLGMTSDLLKNYQTLRQDLLNTNMVEAVCKSSSPPTAIWNQWDSFSWPGKDPNVVQIFSVIQTDFDYQKTLGMKMKAGRGFSREFATDSSAAIINEATLKIIGFKNPIGETIVLSDGDQDKKLRIIGVSENVVSQNPFSVVEPSITFFSADASGDISLRLKENVDVRKALKSIKTITNKYNPAYNFEYNFVDEEFGKKFKAEDQIGALAGIFSGLAIFISCLGLFGLAAYMAEQRTKEIGIRKVLGASILSLWTLLSKDFIKLVLLSCLIATPLAYWFMDSWLQKYSYHIEMGWWIFILASFSAVFITLVTVSYQAISAAMANPVKSLRTE</sequence>
<comment type="subcellular location">
    <subcellularLocation>
        <location evidence="1">Cell membrane</location>
        <topology evidence="1">Multi-pass membrane protein</topology>
    </subcellularLocation>
</comment>
<feature type="transmembrane region" description="Helical" evidence="6">
    <location>
        <begin position="21"/>
        <end position="43"/>
    </location>
</feature>
<dbReference type="InterPro" id="IPR003838">
    <property type="entry name" value="ABC3_permease_C"/>
</dbReference>
<dbReference type="InterPro" id="IPR025857">
    <property type="entry name" value="MacB_PCD"/>
</dbReference>
<dbReference type="RefSeq" id="WP_092018901.1">
    <property type="nucleotide sequence ID" value="NZ_FOXH01000014.1"/>
</dbReference>
<evidence type="ECO:0000313" key="9">
    <source>
        <dbReference type="EMBL" id="SFQ28893.1"/>
    </source>
</evidence>
<dbReference type="PANTHER" id="PTHR30572">
    <property type="entry name" value="MEMBRANE COMPONENT OF TRANSPORTER-RELATED"/>
    <property type="match status" value="1"/>
</dbReference>
<evidence type="ECO:0000256" key="5">
    <source>
        <dbReference type="ARBA" id="ARBA00023136"/>
    </source>
</evidence>
<evidence type="ECO:0000256" key="1">
    <source>
        <dbReference type="ARBA" id="ARBA00004651"/>
    </source>
</evidence>
<feature type="transmembrane region" description="Helical" evidence="6">
    <location>
        <begin position="284"/>
        <end position="303"/>
    </location>
</feature>